<dbReference type="eggNOG" id="ENOG5032U24">
    <property type="taxonomic scope" value="Bacteria"/>
</dbReference>
<dbReference type="InterPro" id="IPR020108">
    <property type="entry name" value="Spore_coat_CotD"/>
</dbReference>
<dbReference type="OrthoDB" id="2455195at2"/>
<dbReference type="HOGENOM" id="CLU_2379906_0_0_9"/>
<evidence type="ECO:0008006" key="3">
    <source>
        <dbReference type="Google" id="ProtNLM"/>
    </source>
</evidence>
<dbReference type="RefSeq" id="WP_015010009.1">
    <property type="nucleotide sequence ID" value="NC_018704.1"/>
</dbReference>
<reference evidence="1 2" key="1">
    <citation type="submission" date="2011-01" db="EMBL/GenBank/DDBJ databases">
        <title>Whole genome sequence of Amphibacillus xylinus NBRC 15112.</title>
        <authorList>
            <person name="Nakazawa H."/>
            <person name="Katano Y."/>
            <person name="Nakamura S."/>
            <person name="Sasagawa M."/>
            <person name="Fukada J."/>
            <person name="Arai T."/>
            <person name="Sasakura N."/>
            <person name="Mochizuki D."/>
            <person name="Hosoyama A."/>
            <person name="Harada K."/>
            <person name="Horikawa H."/>
            <person name="Kato Y."/>
            <person name="Harada T."/>
            <person name="Sasaki K."/>
            <person name="Sekiguchi M."/>
            <person name="Hodoyama M."/>
            <person name="Nishiko R."/>
            <person name="Narita H."/>
            <person name="Hanamaki A."/>
            <person name="Hata C."/>
            <person name="Konno Y."/>
            <person name="Niimura Y."/>
            <person name="Yamazaki S."/>
            <person name="Fujita N."/>
        </authorList>
    </citation>
    <scope>NUCLEOTIDE SEQUENCE [LARGE SCALE GENOMIC DNA]</scope>
    <source>
        <strain evidence="2">ATCC 51415 / DSM 6626 / JCM 7361 / LMG 17667 / NBRC 15112 / Ep01</strain>
    </source>
</reference>
<protein>
    <recommendedName>
        <fullName evidence="3">Spore coat protein D</fullName>
    </recommendedName>
</protein>
<evidence type="ECO:0000313" key="2">
    <source>
        <dbReference type="Proteomes" id="UP000006294"/>
    </source>
</evidence>
<dbReference type="EMBL" id="AP012050">
    <property type="protein sequence ID" value="BAM47405.1"/>
    <property type="molecule type" value="Genomic_DNA"/>
</dbReference>
<dbReference type="Proteomes" id="UP000006294">
    <property type="component" value="Chromosome"/>
</dbReference>
<evidence type="ECO:0000313" key="1">
    <source>
        <dbReference type="EMBL" id="BAM47405.1"/>
    </source>
</evidence>
<dbReference type="KEGG" id="axl:AXY_12730"/>
<accession>K0IY25</accession>
<dbReference type="Pfam" id="PF11122">
    <property type="entry name" value="Spore-coat_CotD"/>
    <property type="match status" value="1"/>
</dbReference>
<proteinExistence type="predicted"/>
<dbReference type="AlphaFoldDB" id="K0IY25"/>
<dbReference type="STRING" id="698758.AXY_12730"/>
<sequence length="94" mass="10892">MRRPNCQGPVKTIVCPTKHKCMNTQSFSNVNYVHPTHTTITDYHTVQNTHFYPQTTSWQQVVNQTNVFGGQTWPQGQGQGVQPFQQPRNRFNFL</sequence>
<keyword evidence="2" id="KW-1185">Reference proteome</keyword>
<organism evidence="1 2">
    <name type="scientific">Amphibacillus xylanus (strain ATCC 51415 / DSM 6626 / JCM 7361 / LMG 17667 / NBRC 15112 / Ep01)</name>
    <dbReference type="NCBI Taxonomy" id="698758"/>
    <lineage>
        <taxon>Bacteria</taxon>
        <taxon>Bacillati</taxon>
        <taxon>Bacillota</taxon>
        <taxon>Bacilli</taxon>
        <taxon>Bacillales</taxon>
        <taxon>Bacillaceae</taxon>
        <taxon>Amphibacillus</taxon>
    </lineage>
</organism>
<name>K0IY25_AMPXN</name>
<gene>
    <name evidence="1" type="ordered locus">AXY_12730</name>
</gene>